<gene>
    <name evidence="1" type="ORF">B9Z07_11335</name>
</gene>
<name>A0AAD0J1J4_9BURK</name>
<organism evidence="1 2">
    <name type="scientific">Burkholderia cenocepacia</name>
    <dbReference type="NCBI Taxonomy" id="95486"/>
    <lineage>
        <taxon>Bacteria</taxon>
        <taxon>Pseudomonadati</taxon>
        <taxon>Pseudomonadota</taxon>
        <taxon>Betaproteobacteria</taxon>
        <taxon>Burkholderiales</taxon>
        <taxon>Burkholderiaceae</taxon>
        <taxon>Burkholderia</taxon>
        <taxon>Burkholderia cepacia complex</taxon>
    </lineage>
</organism>
<dbReference type="EMBL" id="CP021067">
    <property type="protein sequence ID" value="AWG29384.1"/>
    <property type="molecule type" value="Genomic_DNA"/>
</dbReference>
<dbReference type="RefSeq" id="WP_012338942.1">
    <property type="nucleotide sequence ID" value="NZ_CADEUB010000018.1"/>
</dbReference>
<evidence type="ECO:0000313" key="1">
    <source>
        <dbReference type="EMBL" id="AWG29384.1"/>
    </source>
</evidence>
<proteinExistence type="predicted"/>
<sequence>MEENTAPTVIVTDGAALADGGSLWIRISVDGQARDYSLDRALASRGTPRYDSIRGARGVLSNEERRELRVLLERIVDRAMWAGIVDTFIQVLKRSDAS</sequence>
<protein>
    <submittedName>
        <fullName evidence="1">Uncharacterized protein</fullName>
    </submittedName>
</protein>
<dbReference type="AlphaFoldDB" id="A0AAD0J1J4"/>
<evidence type="ECO:0000313" key="2">
    <source>
        <dbReference type="Proteomes" id="UP000244809"/>
    </source>
</evidence>
<reference evidence="1 2" key="1">
    <citation type="submission" date="2017-04" db="EMBL/GenBank/DDBJ databases">
        <title>Complete genome sequence of Burkholderia cenocepacia PC184 Midwest clone.</title>
        <authorList>
            <person name="Mulks M.H."/>
            <person name="Cooper V.S."/>
        </authorList>
    </citation>
    <scope>NUCLEOTIDE SEQUENCE [LARGE SCALE GENOMIC DNA]</scope>
    <source>
        <strain evidence="1 2">PC184 Mulks</strain>
    </source>
</reference>
<accession>A0AAD0J1J4</accession>
<dbReference type="Proteomes" id="UP000244809">
    <property type="component" value="Chromosome 1"/>
</dbReference>